<comment type="caution">
    <text evidence="1">The sequence shown here is derived from an EMBL/GenBank/DDBJ whole genome shotgun (WGS) entry which is preliminary data.</text>
</comment>
<organism evidence="1 2">
    <name type="scientific">Thermomonas haemolytica</name>
    <dbReference type="NCBI Taxonomy" id="141949"/>
    <lineage>
        <taxon>Bacteria</taxon>
        <taxon>Pseudomonadati</taxon>
        <taxon>Pseudomonadota</taxon>
        <taxon>Gammaproteobacteria</taxon>
        <taxon>Lysobacterales</taxon>
        <taxon>Lysobacteraceae</taxon>
        <taxon>Thermomonas</taxon>
    </lineage>
</organism>
<dbReference type="Proteomes" id="UP000295414">
    <property type="component" value="Unassembled WGS sequence"/>
</dbReference>
<keyword evidence="2" id="KW-1185">Reference proteome</keyword>
<accession>A0A4R3N1A1</accession>
<evidence type="ECO:0000313" key="2">
    <source>
        <dbReference type="Proteomes" id="UP000295414"/>
    </source>
</evidence>
<dbReference type="RefSeq" id="WP_114960633.1">
    <property type="nucleotide sequence ID" value="NZ_MSZW01000006.1"/>
</dbReference>
<dbReference type="PANTHER" id="PTHR33986">
    <property type="entry name" value="OS02G0535700 PROTEIN"/>
    <property type="match status" value="1"/>
</dbReference>
<dbReference type="OrthoDB" id="272235at2"/>
<proteinExistence type="predicted"/>
<dbReference type="Pfam" id="PF06258">
    <property type="entry name" value="Mito_fiss_Elm1"/>
    <property type="match status" value="1"/>
</dbReference>
<dbReference type="InterPro" id="IPR009367">
    <property type="entry name" value="Elm1-like"/>
</dbReference>
<dbReference type="AlphaFoldDB" id="A0A4R3N1A1"/>
<name>A0A4R3N1A1_9GAMM</name>
<evidence type="ECO:0000313" key="1">
    <source>
        <dbReference type="EMBL" id="TCT21841.1"/>
    </source>
</evidence>
<protein>
    <recommendedName>
        <fullName evidence="3">Nucleoside-diphosphate sugar epimerase</fullName>
    </recommendedName>
</protein>
<sequence length="322" mass="34380">MKQSTATALAACLAVHDGRAGNARQALALARALQPQAGELVLQPRAPWRWWAPRRLPGAAFGLGAPLRTALTQPPGLAVGCGRQAALATRLLRRAGARAVQILDPRLPPRHWDLLVVPEHDRLRGDNVLTVRGSLHPVDDDWLLRAVPAFPALAALPAPHTVLLVGGPSRHAALDDTEFAALLRQLAAHARAEGGSFSAIASRRTPPAWRAALGAVDAGVPGLRWRDTGDGANPYAGLLAHADRLVCTPDSVNMLSEAAATHAPLFLWQAARVRGRVQRFAAQLLDDGRARALDAALDAYPVTPLRETAWVAAQLRQRLGLR</sequence>
<dbReference type="PANTHER" id="PTHR33986:SF15">
    <property type="entry name" value="MITOCHONDRIAL FISSION PROTEIN ELM1"/>
    <property type="match status" value="1"/>
</dbReference>
<evidence type="ECO:0008006" key="3">
    <source>
        <dbReference type="Google" id="ProtNLM"/>
    </source>
</evidence>
<gene>
    <name evidence="1" type="ORF">EDC34_10860</name>
</gene>
<reference evidence="1 2" key="1">
    <citation type="submission" date="2019-03" db="EMBL/GenBank/DDBJ databases">
        <title>Genomic Encyclopedia of Type Strains, Phase IV (KMG-IV): sequencing the most valuable type-strain genomes for metagenomic binning, comparative biology and taxonomic classification.</title>
        <authorList>
            <person name="Goeker M."/>
        </authorList>
    </citation>
    <scope>NUCLEOTIDE SEQUENCE [LARGE SCALE GENOMIC DNA]</scope>
    <source>
        <strain evidence="1 2">DSM 13605</strain>
    </source>
</reference>
<dbReference type="EMBL" id="SMAP01000008">
    <property type="protein sequence ID" value="TCT21841.1"/>
    <property type="molecule type" value="Genomic_DNA"/>
</dbReference>